<organism evidence="1 2">
    <name type="scientific">Paramecium octaurelia</name>
    <dbReference type="NCBI Taxonomy" id="43137"/>
    <lineage>
        <taxon>Eukaryota</taxon>
        <taxon>Sar</taxon>
        <taxon>Alveolata</taxon>
        <taxon>Ciliophora</taxon>
        <taxon>Intramacronucleata</taxon>
        <taxon>Oligohymenophorea</taxon>
        <taxon>Peniculida</taxon>
        <taxon>Parameciidae</taxon>
        <taxon>Paramecium</taxon>
    </lineage>
</organism>
<dbReference type="AlphaFoldDB" id="A0A8S1YHP1"/>
<dbReference type="OrthoDB" id="10264376at2759"/>
<accession>A0A8S1YHP1</accession>
<reference evidence="1" key="1">
    <citation type="submission" date="2021-01" db="EMBL/GenBank/DDBJ databases">
        <authorList>
            <consortium name="Genoscope - CEA"/>
            <person name="William W."/>
        </authorList>
    </citation>
    <scope>NUCLEOTIDE SEQUENCE</scope>
</reference>
<protein>
    <submittedName>
        <fullName evidence="1">Uncharacterized protein</fullName>
    </submittedName>
</protein>
<evidence type="ECO:0000313" key="2">
    <source>
        <dbReference type="Proteomes" id="UP000683925"/>
    </source>
</evidence>
<keyword evidence="2" id="KW-1185">Reference proteome</keyword>
<dbReference type="EMBL" id="CAJJDP010000166">
    <property type="protein sequence ID" value="CAD8213675.1"/>
    <property type="molecule type" value="Genomic_DNA"/>
</dbReference>
<dbReference type="Proteomes" id="UP000683925">
    <property type="component" value="Unassembled WGS sequence"/>
</dbReference>
<gene>
    <name evidence="1" type="ORF">POCTA_138.1.T1630012</name>
</gene>
<name>A0A8S1YHP1_PAROT</name>
<proteinExistence type="predicted"/>
<comment type="caution">
    <text evidence="1">The sequence shown here is derived from an EMBL/GenBank/DDBJ whole genome shotgun (WGS) entry which is preliminary data.</text>
</comment>
<evidence type="ECO:0000313" key="1">
    <source>
        <dbReference type="EMBL" id="CAD8213675.1"/>
    </source>
</evidence>
<sequence>MSSLFLTTSNDSFLRLESFNLLQRPKYLQKSKDIQMEFCCKMKPLNIIIISGCLDQSIKFWSKLLNSSWECFQTMQEIKGRSVISQEIFGSILVIEQQQKLNCLVIIKIQLNRLGKVFLSYISEDQFVFQPQNFLILQFHTSNKETRENKHSQNLSENYIGIIARENSRLPILYNFSIGVILMQAV</sequence>